<dbReference type="Pfam" id="PF23283">
    <property type="entry name" value="D8C_UMOD"/>
    <property type="match status" value="1"/>
</dbReference>
<evidence type="ECO:0000256" key="2">
    <source>
        <dbReference type="ARBA" id="ARBA00023157"/>
    </source>
</evidence>
<proteinExistence type="predicted"/>
<dbReference type="InterPro" id="IPR057774">
    <property type="entry name" value="D8C_UMOD/GP2/OIT3-like"/>
</dbReference>
<dbReference type="PhylomeDB" id="A7SZ70"/>
<name>A7SZ70_NEMVE</name>
<dbReference type="STRING" id="45351.A7SZ70"/>
<dbReference type="Proteomes" id="UP000001593">
    <property type="component" value="Unassembled WGS sequence"/>
</dbReference>
<feature type="signal peptide" evidence="3">
    <location>
        <begin position="1"/>
        <end position="26"/>
    </location>
</feature>
<gene>
    <name evidence="5" type="ORF">NEMVEDRAFT_v1g219842</name>
</gene>
<dbReference type="EMBL" id="DS469951">
    <property type="protein sequence ID" value="EDO30998.1"/>
    <property type="molecule type" value="Genomic_DNA"/>
</dbReference>
<feature type="domain" description="UMOD/GP2/OIT3-like D8C" evidence="4">
    <location>
        <begin position="74"/>
        <end position="164"/>
    </location>
</feature>
<accession>A7SZ70</accession>
<evidence type="ECO:0000256" key="1">
    <source>
        <dbReference type="ARBA" id="ARBA00022729"/>
    </source>
</evidence>
<keyword evidence="2" id="KW-1015">Disulfide bond</keyword>
<evidence type="ECO:0000256" key="3">
    <source>
        <dbReference type="SAM" id="SignalP"/>
    </source>
</evidence>
<dbReference type="HOGENOM" id="CLU_1226091_0_0_1"/>
<reference evidence="5 6" key="1">
    <citation type="journal article" date="2007" name="Science">
        <title>Sea anemone genome reveals ancestral eumetazoan gene repertoire and genomic organization.</title>
        <authorList>
            <person name="Putnam N.H."/>
            <person name="Srivastava M."/>
            <person name="Hellsten U."/>
            <person name="Dirks B."/>
            <person name="Chapman J."/>
            <person name="Salamov A."/>
            <person name="Terry A."/>
            <person name="Shapiro H."/>
            <person name="Lindquist E."/>
            <person name="Kapitonov V.V."/>
            <person name="Jurka J."/>
            <person name="Genikhovich G."/>
            <person name="Grigoriev I.V."/>
            <person name="Lucas S.M."/>
            <person name="Steele R.E."/>
            <person name="Finnerty J.R."/>
            <person name="Technau U."/>
            <person name="Martindale M.Q."/>
            <person name="Rokhsar D.S."/>
        </authorList>
    </citation>
    <scope>NUCLEOTIDE SEQUENCE [LARGE SCALE GENOMIC DNA]</scope>
    <source>
        <strain evidence="6">CH2 X CH6</strain>
    </source>
</reference>
<feature type="chain" id="PRO_5002715373" description="UMOD/GP2/OIT3-like D8C domain-containing protein" evidence="3">
    <location>
        <begin position="27"/>
        <end position="226"/>
    </location>
</feature>
<evidence type="ECO:0000313" key="6">
    <source>
        <dbReference type="Proteomes" id="UP000001593"/>
    </source>
</evidence>
<dbReference type="InParanoid" id="A7SZ70"/>
<sequence>MVRRPALIRAALFFFLAFGAFQRCVGQALTCPEPTDPCVTHKSIKEPFRSSAHNYSHTQPAICDNRLTEGWYRFTSGVGGKIPTTKPEPNTCGTVAPIWMNSPHPHQVGQTVDATACINLNNIRWGCFRTIDICAKKCEDMATMANYFVYYLRPPFGCDMAYCAELHKIATIPSLKISPSPILPLKITILLLKVMAYLALMEVRVVPEVRHNHAQDGIHSYCTYID</sequence>
<keyword evidence="6" id="KW-1185">Reference proteome</keyword>
<organism evidence="5 6">
    <name type="scientific">Nematostella vectensis</name>
    <name type="common">Starlet sea anemone</name>
    <dbReference type="NCBI Taxonomy" id="45351"/>
    <lineage>
        <taxon>Eukaryota</taxon>
        <taxon>Metazoa</taxon>
        <taxon>Cnidaria</taxon>
        <taxon>Anthozoa</taxon>
        <taxon>Hexacorallia</taxon>
        <taxon>Actiniaria</taxon>
        <taxon>Edwardsiidae</taxon>
        <taxon>Nematostella</taxon>
    </lineage>
</organism>
<dbReference type="AlphaFoldDB" id="A7SZ70"/>
<evidence type="ECO:0000259" key="4">
    <source>
        <dbReference type="Pfam" id="PF23283"/>
    </source>
</evidence>
<keyword evidence="1 3" id="KW-0732">Signal</keyword>
<evidence type="ECO:0000313" key="5">
    <source>
        <dbReference type="EMBL" id="EDO30998.1"/>
    </source>
</evidence>
<protein>
    <recommendedName>
        <fullName evidence="4">UMOD/GP2/OIT3-like D8C domain-containing protein</fullName>
    </recommendedName>
</protein>